<organism evidence="1 2">
    <name type="scientific">Candidatus Nitrosotenuis cloacae</name>
    <dbReference type="NCBI Taxonomy" id="1603555"/>
    <lineage>
        <taxon>Archaea</taxon>
        <taxon>Nitrososphaerota</taxon>
        <taxon>Candidatus Nitrosotenuis</taxon>
    </lineage>
</organism>
<evidence type="ECO:0000313" key="1">
    <source>
        <dbReference type="EMBL" id="AJZ75895.1"/>
    </source>
</evidence>
<reference evidence="1 2" key="1">
    <citation type="journal article" date="2016" name="Sci. Rep.">
        <title>A novel ammonia-oxidizing archaeon from wastewater treatment plant: Its enrichment, physiological and genomic characteristics.</title>
        <authorList>
            <person name="Li Y."/>
            <person name="Ding K."/>
            <person name="Wen X."/>
            <person name="Zhang B."/>
            <person name="Shen B."/>
            <person name="Yang Y."/>
        </authorList>
    </citation>
    <scope>NUCLEOTIDE SEQUENCE [LARGE SCALE GENOMIC DNA]</scope>
    <source>
        <strain evidence="1 2">SAT1</strain>
    </source>
</reference>
<keyword evidence="2" id="KW-1185">Reference proteome</keyword>
<gene>
    <name evidence="1" type="ORF">SU86_005405</name>
</gene>
<dbReference type="KEGG" id="tah:SU86_005405"/>
<accession>A0A3G1B4L9</accession>
<proteinExistence type="predicted"/>
<dbReference type="GO" id="GO:0016853">
    <property type="term" value="F:isomerase activity"/>
    <property type="evidence" value="ECO:0007669"/>
    <property type="project" value="UniProtKB-KW"/>
</dbReference>
<dbReference type="GeneID" id="24875835"/>
<dbReference type="STRING" id="1603555.SU86_005405"/>
<evidence type="ECO:0000313" key="2">
    <source>
        <dbReference type="Proteomes" id="UP000266745"/>
    </source>
</evidence>
<name>A0A3G1B4L9_9ARCH</name>
<dbReference type="Proteomes" id="UP000266745">
    <property type="component" value="Chromosome"/>
</dbReference>
<dbReference type="RefSeq" id="WP_048188746.1">
    <property type="nucleotide sequence ID" value="NZ_CP011097.1"/>
</dbReference>
<dbReference type="AlphaFoldDB" id="A0A3G1B4L9"/>
<protein>
    <submittedName>
        <fullName evidence="1">DNA topoisomerase</fullName>
    </submittedName>
</protein>
<keyword evidence="1" id="KW-0413">Isomerase</keyword>
<dbReference type="EMBL" id="CP011097">
    <property type="protein sequence ID" value="AJZ75895.1"/>
    <property type="molecule type" value="Genomic_DNA"/>
</dbReference>
<sequence length="156" mass="17987">MQLKKQVKALLVAKPIKKTKKLGKVRVTKSNIAKLQTEMRQYYDANSFLSWSASKKKYIILGSNEPKNGLVVCPSCKVGKLMVIRSRKTKKRFMGCSNYYNGCKASSPMLQKAMIYATKSPCVECNWPMILYRYSRKQKWLKQCANFNCPTRKPKD</sequence>